<evidence type="ECO:0000313" key="1">
    <source>
        <dbReference type="EMBL" id="KAF0557776.1"/>
    </source>
</evidence>
<proteinExistence type="predicted"/>
<comment type="caution">
    <text evidence="1">The sequence shown here is derived from an EMBL/GenBank/DDBJ whole genome shotgun (WGS) entry which is preliminary data.</text>
</comment>
<protein>
    <submittedName>
        <fullName evidence="1">Uncharacterized protein</fullName>
    </submittedName>
</protein>
<dbReference type="Proteomes" id="UP000439903">
    <property type="component" value="Unassembled WGS sequence"/>
</dbReference>
<dbReference type="EMBL" id="WTPW01000026">
    <property type="protein sequence ID" value="KAF0557776.1"/>
    <property type="molecule type" value="Genomic_DNA"/>
</dbReference>
<dbReference type="AlphaFoldDB" id="A0A8H4EUS9"/>
<reference evidence="1 2" key="1">
    <citation type="journal article" date="2019" name="Environ. Microbiol.">
        <title>At the nexus of three kingdoms: the genome of the mycorrhizal fungus Gigaspora margarita provides insights into plant, endobacterial and fungal interactions.</title>
        <authorList>
            <person name="Venice F."/>
            <person name="Ghignone S."/>
            <person name="Salvioli di Fossalunga A."/>
            <person name="Amselem J."/>
            <person name="Novero M."/>
            <person name="Xianan X."/>
            <person name="Sedzielewska Toro K."/>
            <person name="Morin E."/>
            <person name="Lipzen A."/>
            <person name="Grigoriev I.V."/>
            <person name="Henrissat B."/>
            <person name="Martin F.M."/>
            <person name="Bonfante P."/>
        </authorList>
    </citation>
    <scope>NUCLEOTIDE SEQUENCE [LARGE SCALE GENOMIC DNA]</scope>
    <source>
        <strain evidence="1 2">BEG34</strain>
    </source>
</reference>
<name>A0A8H4EUS9_GIGMA</name>
<gene>
    <name evidence="1" type="ORF">F8M41_012233</name>
</gene>
<organism evidence="1 2">
    <name type="scientific">Gigaspora margarita</name>
    <dbReference type="NCBI Taxonomy" id="4874"/>
    <lineage>
        <taxon>Eukaryota</taxon>
        <taxon>Fungi</taxon>
        <taxon>Fungi incertae sedis</taxon>
        <taxon>Mucoromycota</taxon>
        <taxon>Glomeromycotina</taxon>
        <taxon>Glomeromycetes</taxon>
        <taxon>Diversisporales</taxon>
        <taxon>Gigasporaceae</taxon>
        <taxon>Gigaspora</taxon>
    </lineage>
</organism>
<evidence type="ECO:0000313" key="2">
    <source>
        <dbReference type="Proteomes" id="UP000439903"/>
    </source>
</evidence>
<accession>A0A8H4EUS9</accession>
<sequence>MAIMTIKQNLNIDTKDKIIDYTCLSDAFDNDLDLQDDQGDYNQVITEEEIIQKKLKINNPQATNRALNKVKIAFLKTLDYYWKIPTDEALLATILDLYYKKIDKAIARDWLKAESLLISEYEYLRLDEPETDASNNNNLEDYEENELL</sequence>
<dbReference type="OrthoDB" id="2348654at2759"/>
<keyword evidence="2" id="KW-1185">Reference proteome</keyword>